<keyword evidence="1" id="KW-0732">Signal</keyword>
<evidence type="ECO:0000313" key="2">
    <source>
        <dbReference type="RefSeq" id="XP_028136348.1"/>
    </source>
</evidence>
<dbReference type="InParanoid" id="A0A6P7FTQ8"/>
<proteinExistence type="predicted"/>
<accession>A0A6P7FTQ8</accession>
<organism evidence="2">
    <name type="scientific">Diabrotica virgifera virgifera</name>
    <name type="common">western corn rootworm</name>
    <dbReference type="NCBI Taxonomy" id="50390"/>
    <lineage>
        <taxon>Eukaryota</taxon>
        <taxon>Metazoa</taxon>
        <taxon>Ecdysozoa</taxon>
        <taxon>Arthropoda</taxon>
        <taxon>Hexapoda</taxon>
        <taxon>Insecta</taxon>
        <taxon>Pterygota</taxon>
        <taxon>Neoptera</taxon>
        <taxon>Endopterygota</taxon>
        <taxon>Coleoptera</taxon>
        <taxon>Polyphaga</taxon>
        <taxon>Cucujiformia</taxon>
        <taxon>Chrysomeloidea</taxon>
        <taxon>Chrysomelidae</taxon>
        <taxon>Galerucinae</taxon>
        <taxon>Diabroticina</taxon>
        <taxon>Diabroticites</taxon>
        <taxon>Diabrotica</taxon>
    </lineage>
</organism>
<protein>
    <submittedName>
        <fullName evidence="2">Uncharacterized protein LOC114331070 isoform X1</fullName>
    </submittedName>
</protein>
<sequence>MKILSVCFVVLLVVSIISASIFDAQGQPPAAPQNGSKPSKLRYFAGNIKCKYGYVKYLGRCIELF</sequence>
<evidence type="ECO:0000256" key="1">
    <source>
        <dbReference type="SAM" id="SignalP"/>
    </source>
</evidence>
<reference evidence="2" key="1">
    <citation type="submission" date="2025-08" db="UniProtKB">
        <authorList>
            <consortium name="RefSeq"/>
        </authorList>
    </citation>
    <scope>IDENTIFICATION</scope>
    <source>
        <tissue evidence="2">Whole insect</tissue>
    </source>
</reference>
<dbReference type="AlphaFoldDB" id="A0A6P7FTQ8"/>
<dbReference type="RefSeq" id="XP_028136348.1">
    <property type="nucleotide sequence ID" value="XM_028280547.1"/>
</dbReference>
<gene>
    <name evidence="2" type="primary">LOC114331070</name>
</gene>
<feature type="chain" id="PRO_5028454424" evidence="1">
    <location>
        <begin position="20"/>
        <end position="65"/>
    </location>
</feature>
<name>A0A6P7FTQ8_DIAVI</name>
<feature type="signal peptide" evidence="1">
    <location>
        <begin position="1"/>
        <end position="19"/>
    </location>
</feature>